<name>A0ABX7SR74_9FLAO</name>
<dbReference type="EMBL" id="CP071795">
    <property type="protein sequence ID" value="QTD36722.1"/>
    <property type="molecule type" value="Genomic_DNA"/>
</dbReference>
<sequence length="52" mass="5795">MSKLKLEKFSISKLTNPSTIFGGNVGDDGTIVKRPTRPKCVDRSRKLEMEKG</sequence>
<dbReference type="RefSeq" id="WP_207970904.1">
    <property type="nucleotide sequence ID" value="NZ_CP071795.1"/>
</dbReference>
<keyword evidence="3" id="KW-1185">Reference proteome</keyword>
<feature type="compositionally biased region" description="Basic and acidic residues" evidence="1">
    <location>
        <begin position="39"/>
        <end position="52"/>
    </location>
</feature>
<reference evidence="2 3" key="1">
    <citation type="submission" date="2021-03" db="EMBL/GenBank/DDBJ databases">
        <title>Complete genome of Polaribacter_sp.G4M1.</title>
        <authorList>
            <person name="Jeong S.W."/>
            <person name="Bae J.W."/>
        </authorList>
    </citation>
    <scope>NUCLEOTIDE SEQUENCE [LARGE SCALE GENOMIC DNA]</scope>
    <source>
        <strain evidence="2 3">G4M1</strain>
    </source>
</reference>
<gene>
    <name evidence="2" type="ORF">JL193_11300</name>
</gene>
<accession>A0ABX7SR74</accession>
<organism evidence="2 3">
    <name type="scientific">Polaribacter batillariae</name>
    <dbReference type="NCBI Taxonomy" id="2808900"/>
    <lineage>
        <taxon>Bacteria</taxon>
        <taxon>Pseudomonadati</taxon>
        <taxon>Bacteroidota</taxon>
        <taxon>Flavobacteriia</taxon>
        <taxon>Flavobacteriales</taxon>
        <taxon>Flavobacteriaceae</taxon>
    </lineage>
</organism>
<evidence type="ECO:0000313" key="2">
    <source>
        <dbReference type="EMBL" id="QTD36722.1"/>
    </source>
</evidence>
<evidence type="ECO:0000256" key="1">
    <source>
        <dbReference type="SAM" id="MobiDB-lite"/>
    </source>
</evidence>
<proteinExistence type="predicted"/>
<evidence type="ECO:0000313" key="3">
    <source>
        <dbReference type="Proteomes" id="UP000663935"/>
    </source>
</evidence>
<protein>
    <submittedName>
        <fullName evidence="2">Uncharacterized protein</fullName>
    </submittedName>
</protein>
<dbReference type="Proteomes" id="UP000663935">
    <property type="component" value="Chromosome"/>
</dbReference>
<feature type="region of interest" description="Disordered" evidence="1">
    <location>
        <begin position="24"/>
        <end position="52"/>
    </location>
</feature>